<evidence type="ECO:0008006" key="4">
    <source>
        <dbReference type="Google" id="ProtNLM"/>
    </source>
</evidence>
<dbReference type="Pfam" id="PF11694">
    <property type="entry name" value="DUF3290"/>
    <property type="match status" value="1"/>
</dbReference>
<dbReference type="EMBL" id="AZFQ01000053">
    <property type="protein sequence ID" value="KRL97068.1"/>
    <property type="molecule type" value="Genomic_DNA"/>
</dbReference>
<name>A0A0R1UV30_9LACO</name>
<dbReference type="Proteomes" id="UP000051166">
    <property type="component" value="Unassembled WGS sequence"/>
</dbReference>
<evidence type="ECO:0000256" key="1">
    <source>
        <dbReference type="SAM" id="Phobius"/>
    </source>
</evidence>
<gene>
    <name evidence="2" type="ORF">FD50_GL001613</name>
</gene>
<keyword evidence="1" id="KW-0472">Membrane</keyword>
<dbReference type="AlphaFoldDB" id="A0A0R1UV30"/>
<keyword evidence="3" id="KW-1185">Reference proteome</keyword>
<organism evidence="2 3">
    <name type="scientific">Liquorilactobacillus satsumensis DSM 16230 = JCM 12392</name>
    <dbReference type="NCBI Taxonomy" id="1423801"/>
    <lineage>
        <taxon>Bacteria</taxon>
        <taxon>Bacillati</taxon>
        <taxon>Bacillota</taxon>
        <taxon>Bacilli</taxon>
        <taxon>Lactobacillales</taxon>
        <taxon>Lactobacillaceae</taxon>
        <taxon>Liquorilactobacillus</taxon>
    </lineage>
</organism>
<proteinExistence type="predicted"/>
<keyword evidence="1" id="KW-1133">Transmembrane helix</keyword>
<dbReference type="STRING" id="1423801.FD50_GL001613"/>
<comment type="caution">
    <text evidence="2">The sequence shown here is derived from an EMBL/GenBank/DDBJ whole genome shotgun (WGS) entry which is preliminary data.</text>
</comment>
<evidence type="ECO:0000313" key="2">
    <source>
        <dbReference type="EMBL" id="KRL97068.1"/>
    </source>
</evidence>
<feature type="transmembrane region" description="Helical" evidence="1">
    <location>
        <begin position="25"/>
        <end position="42"/>
    </location>
</feature>
<dbReference type="InterPro" id="IPR021707">
    <property type="entry name" value="DUF3290"/>
</dbReference>
<reference evidence="2 3" key="1">
    <citation type="journal article" date="2015" name="Genome Announc.">
        <title>Expanding the biotechnology potential of lactobacilli through comparative genomics of 213 strains and associated genera.</title>
        <authorList>
            <person name="Sun Z."/>
            <person name="Harris H.M."/>
            <person name="McCann A."/>
            <person name="Guo C."/>
            <person name="Argimon S."/>
            <person name="Zhang W."/>
            <person name="Yang X."/>
            <person name="Jeffery I.B."/>
            <person name="Cooney J.C."/>
            <person name="Kagawa T.F."/>
            <person name="Liu W."/>
            <person name="Song Y."/>
            <person name="Salvetti E."/>
            <person name="Wrobel A."/>
            <person name="Rasinkangas P."/>
            <person name="Parkhill J."/>
            <person name="Rea M.C."/>
            <person name="O'Sullivan O."/>
            <person name="Ritari J."/>
            <person name="Douillard F.P."/>
            <person name="Paul Ross R."/>
            <person name="Yang R."/>
            <person name="Briner A.E."/>
            <person name="Felis G.E."/>
            <person name="de Vos W.M."/>
            <person name="Barrangou R."/>
            <person name="Klaenhammer T.R."/>
            <person name="Caufield P.W."/>
            <person name="Cui Y."/>
            <person name="Zhang H."/>
            <person name="O'Toole P.W."/>
        </authorList>
    </citation>
    <scope>NUCLEOTIDE SEQUENCE [LARGE SCALE GENOMIC DNA]</scope>
    <source>
        <strain evidence="2 3">DSM 16230</strain>
    </source>
</reference>
<evidence type="ECO:0000313" key="3">
    <source>
        <dbReference type="Proteomes" id="UP000051166"/>
    </source>
</evidence>
<sequence length="120" mass="14062">MLALIIAITLYLRHRIQVKYRDLSIIVFLLLLFMLGLQYSDYTQAKNQHAQSFQMVTFITQIAQEKHVRKKTIFVNSTQLSDGIVVKLKNAYYRVNLNANQTDYTLTRTHLIDSQINIKK</sequence>
<keyword evidence="1" id="KW-0812">Transmembrane</keyword>
<dbReference type="PATRIC" id="fig|1423801.4.peg.1650"/>
<accession>A0A0R1UV30</accession>
<protein>
    <recommendedName>
        <fullName evidence="4">DUF3290 domain-containing protein</fullName>
    </recommendedName>
</protein>